<protein>
    <submittedName>
        <fullName evidence="2">Uncharacterized protein</fullName>
    </submittedName>
</protein>
<reference evidence="2 3" key="1">
    <citation type="submission" date="2016-10" db="EMBL/GenBank/DDBJ databases">
        <authorList>
            <person name="Varghese N."/>
            <person name="Submissions S."/>
        </authorList>
    </citation>
    <scope>NUCLEOTIDE SEQUENCE [LARGE SCALE GENOMIC DNA]</scope>
    <source>
        <strain evidence="3">YIM D21,KCTC 23444,ACCC 10710</strain>
    </source>
</reference>
<feature type="region of interest" description="Disordered" evidence="1">
    <location>
        <begin position="234"/>
        <end position="264"/>
    </location>
</feature>
<gene>
    <name evidence="2" type="ORF">SAMN04515678_10512</name>
</gene>
<dbReference type="OrthoDB" id="7813151at2"/>
<organism evidence="2 3">
    <name type="scientific">Roseivivax sediminis</name>
    <dbReference type="NCBI Taxonomy" id="936889"/>
    <lineage>
        <taxon>Bacteria</taxon>
        <taxon>Pseudomonadati</taxon>
        <taxon>Pseudomonadota</taxon>
        <taxon>Alphaproteobacteria</taxon>
        <taxon>Rhodobacterales</taxon>
        <taxon>Roseobacteraceae</taxon>
        <taxon>Roseivivax</taxon>
    </lineage>
</organism>
<evidence type="ECO:0000256" key="1">
    <source>
        <dbReference type="SAM" id="MobiDB-lite"/>
    </source>
</evidence>
<evidence type="ECO:0000313" key="3">
    <source>
        <dbReference type="Proteomes" id="UP000325289"/>
    </source>
</evidence>
<dbReference type="AlphaFoldDB" id="A0A1I1WNR6"/>
<proteinExistence type="predicted"/>
<evidence type="ECO:0000313" key="2">
    <source>
        <dbReference type="EMBL" id="SFD96844.1"/>
    </source>
</evidence>
<accession>A0A1I1WNR6</accession>
<dbReference type="EMBL" id="FOMS01000005">
    <property type="protein sequence ID" value="SFD96844.1"/>
    <property type="molecule type" value="Genomic_DNA"/>
</dbReference>
<dbReference type="RefSeq" id="WP_149755569.1">
    <property type="nucleotide sequence ID" value="NZ_FOMS01000005.1"/>
</dbReference>
<name>A0A1I1WNR6_9RHOB</name>
<keyword evidence="3" id="KW-1185">Reference proteome</keyword>
<dbReference type="Proteomes" id="UP000325289">
    <property type="component" value="Unassembled WGS sequence"/>
</dbReference>
<sequence>MLPFTRFHAATLLDLHTWSTLSRNEVRPFLARFAIEPLGRKFPMLRVYEQLLGVTPSDPLEDDMLGRGLVRATKAAEWFGVSGDVLLDQLRAPGNSYPPLYALGPKRNLMLRAQVEQLLASPRNAFHGLDPIPGHALPASRLARTLGVPQARIDAMLADKDVLPARIISRGRVRYILSDVAHRLASSGEDRVTEEDPRAEETIEDGSEVAPGATVGAPDGLFAETTARAAAQAETQLSCTGSGANARRGDGLHGAPVEAKLSGT</sequence>